<reference evidence="1" key="1">
    <citation type="submission" date="2018-01" db="EMBL/GenBank/DDBJ databases">
        <title>An insight into the sialome of Amazonian anophelines.</title>
        <authorList>
            <person name="Ribeiro J.M."/>
            <person name="Scarpassa V."/>
            <person name="Calvo E."/>
        </authorList>
    </citation>
    <scope>NUCLEOTIDE SEQUENCE</scope>
</reference>
<sequence length="81" mass="9367">MVAPLPFTFRPFPSKPVRYLLCSSGFLSKTTATWPPAQHVWCVTNAKDCRYSLPWNQGKQARYTQKVRLECAHYYAVTQLN</sequence>
<dbReference type="AlphaFoldDB" id="A0A2M4DFE2"/>
<dbReference type="EMBL" id="GGFL01012021">
    <property type="protein sequence ID" value="MBW76199.1"/>
    <property type="molecule type" value="Transcribed_RNA"/>
</dbReference>
<organism evidence="1">
    <name type="scientific">Anopheles darlingi</name>
    <name type="common">Mosquito</name>
    <dbReference type="NCBI Taxonomy" id="43151"/>
    <lineage>
        <taxon>Eukaryota</taxon>
        <taxon>Metazoa</taxon>
        <taxon>Ecdysozoa</taxon>
        <taxon>Arthropoda</taxon>
        <taxon>Hexapoda</taxon>
        <taxon>Insecta</taxon>
        <taxon>Pterygota</taxon>
        <taxon>Neoptera</taxon>
        <taxon>Endopterygota</taxon>
        <taxon>Diptera</taxon>
        <taxon>Nematocera</taxon>
        <taxon>Culicoidea</taxon>
        <taxon>Culicidae</taxon>
        <taxon>Anophelinae</taxon>
        <taxon>Anopheles</taxon>
    </lineage>
</organism>
<protein>
    <submittedName>
        <fullName evidence="1">Putative secreted protein</fullName>
    </submittedName>
</protein>
<name>A0A2M4DFE2_ANODA</name>
<proteinExistence type="predicted"/>
<accession>A0A2M4DFE2</accession>
<evidence type="ECO:0000313" key="1">
    <source>
        <dbReference type="EMBL" id="MBW76199.1"/>
    </source>
</evidence>